<accession>A0A286UHT3</accession>
<dbReference type="AlphaFoldDB" id="A0A286UHT3"/>
<comment type="caution">
    <text evidence="7">The sequence shown here is derived from an EMBL/GenBank/DDBJ whole genome shotgun (WGS) entry which is preliminary data.</text>
</comment>
<dbReference type="PANTHER" id="PTHR13789">
    <property type="entry name" value="MONOOXYGENASE"/>
    <property type="match status" value="1"/>
</dbReference>
<keyword evidence="5" id="KW-0503">Monooxygenase</keyword>
<keyword evidence="8" id="KW-1185">Reference proteome</keyword>
<proteinExistence type="inferred from homology"/>
<organism evidence="7 8">
    <name type="scientific">Pyrrhoderma noxium</name>
    <dbReference type="NCBI Taxonomy" id="2282107"/>
    <lineage>
        <taxon>Eukaryota</taxon>
        <taxon>Fungi</taxon>
        <taxon>Dikarya</taxon>
        <taxon>Basidiomycota</taxon>
        <taxon>Agaricomycotina</taxon>
        <taxon>Agaricomycetes</taxon>
        <taxon>Hymenochaetales</taxon>
        <taxon>Hymenochaetaceae</taxon>
        <taxon>Pyrrhoderma</taxon>
    </lineage>
</organism>
<dbReference type="PANTHER" id="PTHR13789:SF306">
    <property type="entry name" value="HYDROXYLASE, PUTATIVE-RELATED"/>
    <property type="match status" value="1"/>
</dbReference>
<dbReference type="InParanoid" id="A0A286UHT3"/>
<evidence type="ECO:0000256" key="1">
    <source>
        <dbReference type="ARBA" id="ARBA00007992"/>
    </source>
</evidence>
<evidence type="ECO:0000259" key="6">
    <source>
        <dbReference type="Pfam" id="PF01494"/>
    </source>
</evidence>
<dbReference type="Pfam" id="PF01494">
    <property type="entry name" value="FAD_binding_3"/>
    <property type="match status" value="1"/>
</dbReference>
<sequence length="496" mass="55939">MSPVTVPQEQLNNIESRLAQVSIANSGKGLKLEFIVIGTGISGLACAYSLQKAGHSVHVLEAESSIPKYQSGMRVPPNLSKIMRRWGLGPELDKLLSEGCPRILCRSGTSLGNNTDLVGEILFYKEIMVALEADFYFMPYDGLASILYKLASDAGVRFSFDSEVVTLHPHESSVILSSGEIVYGDIIIGADGSRSIVRRYLNPENEEDGSHSCVMFTVSMSEIAKDSELYSLTKTPEWNIWMGSNWSAMVYPMCKGAELAVDFYYKETSQSVRGGRRQIINTEDFDLDKYNLEPRLRRLMKMPKRLVRIREVDQGPLENWSDDLGRTLAIGDAAHQISPAGNHGVAIAVEDGVVLGELFSRIKDRSQIRLFLNSFQEIRQSRCETVQLSDKHKLDQVSLPNGPEQEARDSTYRMMKEFGQEGEGLSDEILQTIWEEYQMYYYDPCEEVDNWRAEWGSLLQRSLAGSVEETFIPEDTSAPYCNQIRVEHRKSIDWVH</sequence>
<reference evidence="7 8" key="1">
    <citation type="journal article" date="2017" name="Mol. Ecol.">
        <title>Comparative and population genomic landscape of Phellinus noxius: A hypervariable fungus causing root rot in trees.</title>
        <authorList>
            <person name="Chung C.L."/>
            <person name="Lee T.J."/>
            <person name="Akiba M."/>
            <person name="Lee H.H."/>
            <person name="Kuo T.H."/>
            <person name="Liu D."/>
            <person name="Ke H.M."/>
            <person name="Yokoi T."/>
            <person name="Roa M.B."/>
            <person name="Lu M.J."/>
            <person name="Chang Y.Y."/>
            <person name="Ann P.J."/>
            <person name="Tsai J.N."/>
            <person name="Chen C.Y."/>
            <person name="Tzean S.S."/>
            <person name="Ota Y."/>
            <person name="Hattori T."/>
            <person name="Sahashi N."/>
            <person name="Liou R.F."/>
            <person name="Kikuchi T."/>
            <person name="Tsai I.J."/>
        </authorList>
    </citation>
    <scope>NUCLEOTIDE SEQUENCE [LARGE SCALE GENOMIC DNA]</scope>
    <source>
        <strain evidence="7 8">FFPRI411160</strain>
    </source>
</reference>
<comment type="similarity">
    <text evidence="1">Belongs to the paxM FAD-dependent monooxygenase family.</text>
</comment>
<dbReference type="GO" id="GO:0004497">
    <property type="term" value="F:monooxygenase activity"/>
    <property type="evidence" value="ECO:0007669"/>
    <property type="project" value="UniProtKB-KW"/>
</dbReference>
<evidence type="ECO:0000256" key="2">
    <source>
        <dbReference type="ARBA" id="ARBA00022630"/>
    </source>
</evidence>
<gene>
    <name evidence="7" type="ORF">PNOK_0599100</name>
</gene>
<evidence type="ECO:0000256" key="4">
    <source>
        <dbReference type="ARBA" id="ARBA00023002"/>
    </source>
</evidence>
<feature type="domain" description="FAD-binding" evidence="6">
    <location>
        <begin position="33"/>
        <end position="360"/>
    </location>
</feature>
<dbReference type="InterPro" id="IPR036188">
    <property type="entry name" value="FAD/NAD-bd_sf"/>
</dbReference>
<evidence type="ECO:0000256" key="5">
    <source>
        <dbReference type="ARBA" id="ARBA00023033"/>
    </source>
</evidence>
<keyword evidence="4" id="KW-0560">Oxidoreductase</keyword>
<keyword evidence="2" id="KW-0285">Flavoprotein</keyword>
<evidence type="ECO:0000313" key="8">
    <source>
        <dbReference type="Proteomes" id="UP000217199"/>
    </source>
</evidence>
<protein>
    <submittedName>
        <fullName evidence="7">FAD NAD-binding domain-containing</fullName>
    </submittedName>
</protein>
<dbReference type="Proteomes" id="UP000217199">
    <property type="component" value="Unassembled WGS sequence"/>
</dbReference>
<dbReference type="InterPro" id="IPR050493">
    <property type="entry name" value="FAD-dep_Monooxygenase_BioMet"/>
</dbReference>
<dbReference type="PRINTS" id="PR00420">
    <property type="entry name" value="RNGMNOXGNASE"/>
</dbReference>
<keyword evidence="3" id="KW-0274">FAD</keyword>
<dbReference type="STRING" id="2282107.A0A286UHT3"/>
<name>A0A286UHT3_9AGAM</name>
<dbReference type="GO" id="GO:0071949">
    <property type="term" value="F:FAD binding"/>
    <property type="evidence" value="ECO:0007669"/>
    <property type="project" value="InterPro"/>
</dbReference>
<dbReference type="EMBL" id="NBII01000005">
    <property type="protein sequence ID" value="PAV19147.1"/>
    <property type="molecule type" value="Genomic_DNA"/>
</dbReference>
<dbReference type="SUPFAM" id="SSF51905">
    <property type="entry name" value="FAD/NAD(P)-binding domain"/>
    <property type="match status" value="1"/>
</dbReference>
<evidence type="ECO:0000313" key="7">
    <source>
        <dbReference type="EMBL" id="PAV19147.1"/>
    </source>
</evidence>
<dbReference type="InterPro" id="IPR002938">
    <property type="entry name" value="FAD-bd"/>
</dbReference>
<evidence type="ECO:0000256" key="3">
    <source>
        <dbReference type="ARBA" id="ARBA00022827"/>
    </source>
</evidence>
<dbReference type="OrthoDB" id="5428495at2759"/>
<dbReference type="Gene3D" id="3.50.50.60">
    <property type="entry name" value="FAD/NAD(P)-binding domain"/>
    <property type="match status" value="1"/>
</dbReference>